<evidence type="ECO:0000313" key="3">
    <source>
        <dbReference type="Proteomes" id="UP000783796"/>
    </source>
</evidence>
<dbReference type="AlphaFoldDB" id="A0A948TCG0"/>
<feature type="coiled-coil region" evidence="1">
    <location>
        <begin position="3"/>
        <end position="40"/>
    </location>
</feature>
<gene>
    <name evidence="2" type="ORF">H9777_09035</name>
</gene>
<comment type="caution">
    <text evidence="2">The sequence shown here is derived from an EMBL/GenBank/DDBJ whole genome shotgun (WGS) entry which is preliminary data.</text>
</comment>
<protein>
    <submittedName>
        <fullName evidence="2">Uncharacterized protein</fullName>
    </submittedName>
</protein>
<sequence length="56" mass="6790">MEYWEIRNKVEELNRQIGELERQKRNATNINEKIKLTNKLAKLYLQKECVLNSARQ</sequence>
<organism evidence="2 3">
    <name type="scientific">Candidatus Phocaeicola faecigallinarum</name>
    <dbReference type="NCBI Taxonomy" id="2838732"/>
    <lineage>
        <taxon>Bacteria</taxon>
        <taxon>Pseudomonadati</taxon>
        <taxon>Bacteroidota</taxon>
        <taxon>Bacteroidia</taxon>
        <taxon>Bacteroidales</taxon>
        <taxon>Bacteroidaceae</taxon>
        <taxon>Phocaeicola</taxon>
    </lineage>
</organism>
<evidence type="ECO:0000313" key="2">
    <source>
        <dbReference type="EMBL" id="MBU3838436.1"/>
    </source>
</evidence>
<dbReference type="Proteomes" id="UP000783796">
    <property type="component" value="Unassembled WGS sequence"/>
</dbReference>
<proteinExistence type="predicted"/>
<name>A0A948TCG0_9BACT</name>
<dbReference type="EMBL" id="JAHLFW010000078">
    <property type="protein sequence ID" value="MBU3838436.1"/>
    <property type="molecule type" value="Genomic_DNA"/>
</dbReference>
<evidence type="ECO:0000256" key="1">
    <source>
        <dbReference type="SAM" id="Coils"/>
    </source>
</evidence>
<reference evidence="2" key="2">
    <citation type="submission" date="2021-04" db="EMBL/GenBank/DDBJ databases">
        <authorList>
            <person name="Gilroy R."/>
        </authorList>
    </citation>
    <scope>NUCLEOTIDE SEQUENCE</scope>
    <source>
        <strain evidence="2">G4-2901</strain>
    </source>
</reference>
<reference evidence="2" key="1">
    <citation type="journal article" date="2021" name="PeerJ">
        <title>Extensive microbial diversity within the chicken gut microbiome revealed by metagenomics and culture.</title>
        <authorList>
            <person name="Gilroy R."/>
            <person name="Ravi A."/>
            <person name="Getino M."/>
            <person name="Pursley I."/>
            <person name="Horton D.L."/>
            <person name="Alikhan N.F."/>
            <person name="Baker D."/>
            <person name="Gharbi K."/>
            <person name="Hall N."/>
            <person name="Watson M."/>
            <person name="Adriaenssens E.M."/>
            <person name="Foster-Nyarko E."/>
            <person name="Jarju S."/>
            <person name="Secka A."/>
            <person name="Antonio M."/>
            <person name="Oren A."/>
            <person name="Chaudhuri R.R."/>
            <person name="La Ragione R."/>
            <person name="Hildebrand F."/>
            <person name="Pallen M.J."/>
        </authorList>
    </citation>
    <scope>NUCLEOTIDE SEQUENCE</scope>
    <source>
        <strain evidence="2">G4-2901</strain>
    </source>
</reference>
<accession>A0A948TCG0</accession>
<keyword evidence="1" id="KW-0175">Coiled coil</keyword>